<name>A0A5M9J404_MONFR</name>
<comment type="caution">
    <text evidence="2">The sequence shown here is derived from an EMBL/GenBank/DDBJ whole genome shotgun (WGS) entry which is preliminary data.</text>
</comment>
<reference evidence="2 3" key="1">
    <citation type="submission" date="2019-06" db="EMBL/GenBank/DDBJ databases">
        <title>Genome Sequence of the Brown Rot Fungal Pathogen Monilinia fructicola.</title>
        <authorList>
            <person name="De Miccolis Angelini R.M."/>
            <person name="Landi L."/>
            <person name="Abate D."/>
            <person name="Pollastro S."/>
            <person name="Romanazzi G."/>
            <person name="Faretra F."/>
        </authorList>
    </citation>
    <scope>NUCLEOTIDE SEQUENCE [LARGE SCALE GENOMIC DNA]</scope>
    <source>
        <strain evidence="2 3">Mfrc123</strain>
    </source>
</reference>
<protein>
    <submittedName>
        <fullName evidence="2">Uncharacterized protein</fullName>
    </submittedName>
</protein>
<dbReference type="EMBL" id="VICG01000016">
    <property type="protein sequence ID" value="KAA8563874.1"/>
    <property type="molecule type" value="Genomic_DNA"/>
</dbReference>
<feature type="region of interest" description="Disordered" evidence="1">
    <location>
        <begin position="1"/>
        <end position="20"/>
    </location>
</feature>
<evidence type="ECO:0000256" key="1">
    <source>
        <dbReference type="SAM" id="MobiDB-lite"/>
    </source>
</evidence>
<gene>
    <name evidence="2" type="ORF">EYC84_011889</name>
</gene>
<dbReference type="Proteomes" id="UP000322873">
    <property type="component" value="Unassembled WGS sequence"/>
</dbReference>
<evidence type="ECO:0000313" key="3">
    <source>
        <dbReference type="Proteomes" id="UP000322873"/>
    </source>
</evidence>
<keyword evidence="3" id="KW-1185">Reference proteome</keyword>
<accession>A0A5M9J404</accession>
<dbReference type="AlphaFoldDB" id="A0A5M9J404"/>
<proteinExistence type="predicted"/>
<organism evidence="2 3">
    <name type="scientific">Monilinia fructicola</name>
    <name type="common">Brown rot fungus</name>
    <name type="synonym">Ciboria fructicola</name>
    <dbReference type="NCBI Taxonomy" id="38448"/>
    <lineage>
        <taxon>Eukaryota</taxon>
        <taxon>Fungi</taxon>
        <taxon>Dikarya</taxon>
        <taxon>Ascomycota</taxon>
        <taxon>Pezizomycotina</taxon>
        <taxon>Leotiomycetes</taxon>
        <taxon>Helotiales</taxon>
        <taxon>Sclerotiniaceae</taxon>
        <taxon>Monilinia</taxon>
    </lineage>
</organism>
<evidence type="ECO:0000313" key="2">
    <source>
        <dbReference type="EMBL" id="KAA8563874.1"/>
    </source>
</evidence>
<sequence length="66" mass="7223">MHPRYLNSERALEGSAPSPLKCSPSTNKMLIFSHEILILQTPPIPDHGTITNSNAAMHASIHSFIT</sequence>